<feature type="coiled-coil region" evidence="2">
    <location>
        <begin position="8"/>
        <end position="91"/>
    </location>
</feature>
<sequence>MAQLDLDIEASRGIIADLRQQLAQHKQRLRALESSVDNPGLDGEGGRAVRRAFEEEIARKRELLRSLEQLLEQEIQRLRRLEEQLQRIRPRPPQIRQG</sequence>
<protein>
    <recommendedName>
        <fullName evidence="3">LXG domain-containing protein</fullName>
    </recommendedName>
</protein>
<dbReference type="AlphaFoldDB" id="A0A8J3QEB0"/>
<evidence type="ECO:0000256" key="1">
    <source>
        <dbReference type="ARBA" id="ARBA00034117"/>
    </source>
</evidence>
<accession>A0A8J3QEB0</accession>
<evidence type="ECO:0000256" key="2">
    <source>
        <dbReference type="SAM" id="Coils"/>
    </source>
</evidence>
<organism evidence="4 5">
    <name type="scientific">Rhizocola hellebori</name>
    <dbReference type="NCBI Taxonomy" id="1392758"/>
    <lineage>
        <taxon>Bacteria</taxon>
        <taxon>Bacillati</taxon>
        <taxon>Actinomycetota</taxon>
        <taxon>Actinomycetes</taxon>
        <taxon>Micromonosporales</taxon>
        <taxon>Micromonosporaceae</taxon>
        <taxon>Rhizocola</taxon>
    </lineage>
</organism>
<proteinExistence type="inferred from homology"/>
<name>A0A8J3QEB0_9ACTN</name>
<dbReference type="InterPro" id="IPR006829">
    <property type="entry name" value="LXG_dom"/>
</dbReference>
<gene>
    <name evidence="4" type="ORF">Rhe02_73210</name>
</gene>
<keyword evidence="2" id="KW-0175">Coiled coil</keyword>
<evidence type="ECO:0000313" key="4">
    <source>
        <dbReference type="EMBL" id="GIH09254.1"/>
    </source>
</evidence>
<dbReference type="Pfam" id="PF04740">
    <property type="entry name" value="LXG"/>
    <property type="match status" value="1"/>
</dbReference>
<evidence type="ECO:0000259" key="3">
    <source>
        <dbReference type="Pfam" id="PF04740"/>
    </source>
</evidence>
<feature type="domain" description="LXG" evidence="3">
    <location>
        <begin position="6"/>
        <end position="90"/>
    </location>
</feature>
<keyword evidence="5" id="KW-1185">Reference proteome</keyword>
<dbReference type="RefSeq" id="WP_203912991.1">
    <property type="nucleotide sequence ID" value="NZ_BONY01000064.1"/>
</dbReference>
<evidence type="ECO:0000313" key="5">
    <source>
        <dbReference type="Proteomes" id="UP000612899"/>
    </source>
</evidence>
<dbReference type="Proteomes" id="UP000612899">
    <property type="component" value="Unassembled WGS sequence"/>
</dbReference>
<comment type="similarity">
    <text evidence="1">In the N-terminal section; belongs to the LXG family.</text>
</comment>
<dbReference type="EMBL" id="BONY01000064">
    <property type="protein sequence ID" value="GIH09254.1"/>
    <property type="molecule type" value="Genomic_DNA"/>
</dbReference>
<comment type="caution">
    <text evidence="4">The sequence shown here is derived from an EMBL/GenBank/DDBJ whole genome shotgun (WGS) entry which is preliminary data.</text>
</comment>
<reference evidence="4" key="1">
    <citation type="submission" date="2021-01" db="EMBL/GenBank/DDBJ databases">
        <title>Whole genome shotgun sequence of Rhizocola hellebori NBRC 109834.</title>
        <authorList>
            <person name="Komaki H."/>
            <person name="Tamura T."/>
        </authorList>
    </citation>
    <scope>NUCLEOTIDE SEQUENCE</scope>
    <source>
        <strain evidence="4">NBRC 109834</strain>
    </source>
</reference>